<dbReference type="PANTHER" id="PTHR45947">
    <property type="entry name" value="SULFOQUINOVOSYL TRANSFERASE SQD2"/>
    <property type="match status" value="1"/>
</dbReference>
<feature type="domain" description="Glycosyltransferase subfamily 4-like N-terminal" evidence="2">
    <location>
        <begin position="30"/>
        <end position="171"/>
    </location>
</feature>
<dbReference type="RefSeq" id="WP_130557034.1">
    <property type="nucleotide sequence ID" value="NZ_AP028947.1"/>
</dbReference>
<dbReference type="SUPFAM" id="SSF53756">
    <property type="entry name" value="UDP-Glycosyltransferase/glycogen phosphorylase"/>
    <property type="match status" value="1"/>
</dbReference>
<name>A0AA86M7X7_9BURK</name>
<evidence type="ECO:0000259" key="1">
    <source>
        <dbReference type="Pfam" id="PF00534"/>
    </source>
</evidence>
<proteinExistence type="predicted"/>
<dbReference type="KEGG" id="lto:RGQ30_02350"/>
<evidence type="ECO:0000259" key="2">
    <source>
        <dbReference type="Pfam" id="PF13579"/>
    </source>
</evidence>
<dbReference type="Proteomes" id="UP001329151">
    <property type="component" value="Chromosome"/>
</dbReference>
<dbReference type="GO" id="GO:0016757">
    <property type="term" value="F:glycosyltransferase activity"/>
    <property type="evidence" value="ECO:0007669"/>
    <property type="project" value="InterPro"/>
</dbReference>
<gene>
    <name evidence="3" type="ORF">RGQ30_02350</name>
</gene>
<reference evidence="3 4" key="1">
    <citation type="submission" date="2023-10" db="EMBL/GenBank/DDBJ databases">
        <title>Complete Genome Sequence of Limnobacter thiooxidans CS-K2T, Isolated from freshwater lake sediments in Bavaria, Germany.</title>
        <authorList>
            <person name="Naruki M."/>
            <person name="Watanabe A."/>
            <person name="Warashina T."/>
            <person name="Morita T."/>
            <person name="Arakawa K."/>
        </authorList>
    </citation>
    <scope>NUCLEOTIDE SEQUENCE [LARGE SCALE GENOMIC DNA]</scope>
    <source>
        <strain evidence="3 4">CS-K2</strain>
    </source>
</reference>
<dbReference type="PANTHER" id="PTHR45947:SF3">
    <property type="entry name" value="SULFOQUINOVOSYL TRANSFERASE SQD2"/>
    <property type="match status" value="1"/>
</dbReference>
<evidence type="ECO:0000313" key="4">
    <source>
        <dbReference type="Proteomes" id="UP001329151"/>
    </source>
</evidence>
<dbReference type="InterPro" id="IPR050194">
    <property type="entry name" value="Glycosyltransferase_grp1"/>
</dbReference>
<sequence length="380" mass="42704">MRRKIAVVTTSVLQVKFFLVPHLTELQKEFDVTLVLNNDYPELLASLGLPVRIKLMDIQRKVSPVKDLAALTKLVLFFRKEKFDMVHSVNPKAGLLAIVASWLVRVPVRAHIFQGEVWANKQGLWRFILKNLDRLVSFCATNLTVVSQSERRILIAEKVIGASKSRVLGNGSIGGVDLARFKPEPKTRSELRSRFGYEDQHVVYMYLGRLTGEKGLHELAQAFDRVASLHPEARLHLVGPDEDNIQQSYVGLIDRHPGRIQIEPFSKTPHHDLQVADVLVLPSHREGFGVVIIEAAALGVPAIGSRIYGISDALVEGQTGLMFQPKDHNDLAKVMVEMLDPQLRNALGEAARRRVQEQFDQHMVIAAFMEYHRTLLKATA</sequence>
<dbReference type="AlphaFoldDB" id="A0AA86M7X7"/>
<dbReference type="Gene3D" id="3.40.50.2000">
    <property type="entry name" value="Glycogen Phosphorylase B"/>
    <property type="match status" value="2"/>
</dbReference>
<keyword evidence="4" id="KW-1185">Reference proteome</keyword>
<dbReference type="Pfam" id="PF00534">
    <property type="entry name" value="Glycos_transf_1"/>
    <property type="match status" value="1"/>
</dbReference>
<evidence type="ECO:0000313" key="3">
    <source>
        <dbReference type="EMBL" id="BET24734.1"/>
    </source>
</evidence>
<protein>
    <submittedName>
        <fullName evidence="3">Glycosyltransferase family 4 protein</fullName>
    </submittedName>
</protein>
<feature type="domain" description="Glycosyl transferase family 1" evidence="1">
    <location>
        <begin position="191"/>
        <end position="354"/>
    </location>
</feature>
<accession>A0AA86M7X7</accession>
<dbReference type="InterPro" id="IPR028098">
    <property type="entry name" value="Glyco_trans_4-like_N"/>
</dbReference>
<dbReference type="Pfam" id="PF13579">
    <property type="entry name" value="Glyco_trans_4_4"/>
    <property type="match status" value="1"/>
</dbReference>
<organism evidence="3 4">
    <name type="scientific">Limnobacter thiooxidans</name>
    <dbReference type="NCBI Taxonomy" id="131080"/>
    <lineage>
        <taxon>Bacteria</taxon>
        <taxon>Pseudomonadati</taxon>
        <taxon>Pseudomonadota</taxon>
        <taxon>Betaproteobacteria</taxon>
        <taxon>Burkholderiales</taxon>
        <taxon>Burkholderiaceae</taxon>
        <taxon>Limnobacter</taxon>
    </lineage>
</organism>
<dbReference type="EMBL" id="AP028947">
    <property type="protein sequence ID" value="BET24734.1"/>
    <property type="molecule type" value="Genomic_DNA"/>
</dbReference>
<dbReference type="InterPro" id="IPR001296">
    <property type="entry name" value="Glyco_trans_1"/>
</dbReference>